<protein>
    <submittedName>
        <fullName evidence="1">Uncharacterized protein</fullName>
    </submittedName>
</protein>
<organism evidence="1 2">
    <name type="scientific">Mycoplasma haemofelis (strain Langford 1)</name>
    <name type="common">Haemobartonella felis</name>
    <dbReference type="NCBI Taxonomy" id="941640"/>
    <lineage>
        <taxon>Bacteria</taxon>
        <taxon>Bacillati</taxon>
        <taxon>Mycoplasmatota</taxon>
        <taxon>Mollicutes</taxon>
        <taxon>Mycoplasmataceae</taxon>
        <taxon>Mycoplasma</taxon>
    </lineage>
</organism>
<evidence type="ECO:0000313" key="2">
    <source>
        <dbReference type="Proteomes" id="UP000008637"/>
    </source>
</evidence>
<keyword evidence="2" id="KW-1185">Reference proteome</keyword>
<name>E8ZI59_MYCHL</name>
<dbReference type="OrthoDB" id="9834229at2"/>
<accession>E8ZI59</accession>
<dbReference type="HOGENOM" id="CLU_098620_3_0_14"/>
<reference evidence="1 2" key="1">
    <citation type="journal article" date="2011" name="J. Bacteriol.">
        <title>Complete genome sequence of Mycoplasma haemofelis, a hemotropic mycoplasma.</title>
        <authorList>
            <person name="Barker E.N."/>
            <person name="Helps C.R."/>
            <person name="Peters I.R."/>
            <person name="Darby A.C."/>
            <person name="Radford A.D."/>
            <person name="Tasker S."/>
        </authorList>
    </citation>
    <scope>NUCLEOTIDE SEQUENCE [LARGE SCALE GENOMIC DNA]</scope>
    <source>
        <strain evidence="1 2">Langford 1</strain>
    </source>
</reference>
<proteinExistence type="predicted"/>
<dbReference type="AlphaFoldDB" id="E8ZI59"/>
<dbReference type="KEGG" id="mha:HF1_08220"/>
<gene>
    <name evidence="1" type="ordered locus">HF1_08220</name>
</gene>
<evidence type="ECO:0000313" key="1">
    <source>
        <dbReference type="EMBL" id="CBY92830.1"/>
    </source>
</evidence>
<sequence>MSKLALASLSGLGGAAGIGGGIYLLNKDSKSPVATKEASETIQSKLQKEKFKILDIGASEWGEIKDKYNSLKSDASKVFNVSSDELNEHALKDLCKEHLNKSEFDDALYSKVKRWCVTPVTVSSHLSNWGLTSLSTDSSNNNNQKELTALAKKYATADNKIKGVDTLESEQWRSLQTKCKDIGGKKNYDDDFDSLFESSKTWCTTEGFNALPKENK</sequence>
<dbReference type="EMBL" id="FR773153">
    <property type="protein sequence ID" value="CBY92830.1"/>
    <property type="molecule type" value="Genomic_DNA"/>
</dbReference>
<dbReference type="Proteomes" id="UP000008637">
    <property type="component" value="Chromosome"/>
</dbReference>